<sequence length="1102" mass="123243">MGSETVMAEFSQKDITNDIADEATKCAQKFKLVTHHLQALELKSLSEKTDVDSSDLDVSSELLKDTWARFNVWTSNIGALQRGRASLDFRLRHADVKEEVIRLLRHLNSTLAQLLDIICGIRQQEVWYSTDEVFKFGGGEFSDMDSDEEDSSEDLQQSLGVSSNSASGVGSEPQRMTESNELALAMGEALRGLFQLSMFIHKSTRQNKFASFAADRGEIETQIDIRHVQDRFPFARKNPELIERLGKANARRRQWLAYKKKHRAKLGRQPSLDLKCESPTKGPRRWSLPLGTGLLLEDYVEKGVDIRSDRSERTGLSSTIASTFYAVPSLEPDEESQGSEAGYSETTYSESVKGGSEIAMSYFPQPPLESVNGNPFECPYCFQIVSIMRRTSWAKHVYSDLGSYVCTQKGCSHPPFDSAHQWFDHELEAHRLKWFCGSCSSVLSSAKSFQEHIRQEHPNLLSTSGTGELQALTDRAERPIQQILATECPLCDYDEILKQRRRLNGSELGVAGNSEPITLRLKTFRRHLGRHLEQLALFVLPMNELMEMPQDLAELQVSEKLLQDGEGSDGEDHAVLTAEERTQEEDGHGNARPAASDFRSLQASADHQPEFNPRDLQLLASLSADTRVVVPGIEDAPELAMGWLPPMNFTPPQRDFENEDVDLRARREEPMFGGDLFTPGYVRGYGKDKEGFCGRCEPGVWFNIQDGSYRENLMFKHGIHSSGIPLPRPSNLRKHEGEWQGFCEACHGWRTIRATDKGWNWFRHCVKELANLRERGNFPSLTTSIQEAEEKQKDSAEIIDLLETEDSETFRFKLQKSRYLRGEALTRDLKVDLAGWTFLHHLADRGHDHKMDVMMMLVANDQHLRSQLLEARTKRDETALVLAAQQGNVKALKILIDNGANLDTLTKCEETALDCAAAAGFMEICKLLIDSGADIGKSKRFCRLQRLRLQAEQNQQKKVSVPQPMESSKSSAPDECATLTPLMVAAAAGDVAATVKCLRSGADIEETTEDTGETAFMLASSKGHCEILHMLLSSGANIDATNAKGWTTLMLAARSGNLEVVDLLTSRGADLRAKSPYGKTALEIAKENGMHNIVEWFAGMKI</sequence>
<dbReference type="STRING" id="1051890.A0A3N4LQQ8"/>
<keyword evidence="1" id="KW-0040">ANK repeat</keyword>
<dbReference type="OrthoDB" id="20872at2759"/>
<dbReference type="PROSITE" id="PS00028">
    <property type="entry name" value="ZINC_FINGER_C2H2_1"/>
    <property type="match status" value="1"/>
</dbReference>
<reference evidence="4 5" key="1">
    <citation type="journal article" date="2018" name="Nat. Ecol. Evol.">
        <title>Pezizomycetes genomes reveal the molecular basis of ectomycorrhizal truffle lifestyle.</title>
        <authorList>
            <person name="Murat C."/>
            <person name="Payen T."/>
            <person name="Noel B."/>
            <person name="Kuo A."/>
            <person name="Morin E."/>
            <person name="Chen J."/>
            <person name="Kohler A."/>
            <person name="Krizsan K."/>
            <person name="Balestrini R."/>
            <person name="Da Silva C."/>
            <person name="Montanini B."/>
            <person name="Hainaut M."/>
            <person name="Levati E."/>
            <person name="Barry K.W."/>
            <person name="Belfiori B."/>
            <person name="Cichocki N."/>
            <person name="Clum A."/>
            <person name="Dockter R.B."/>
            <person name="Fauchery L."/>
            <person name="Guy J."/>
            <person name="Iotti M."/>
            <person name="Le Tacon F."/>
            <person name="Lindquist E.A."/>
            <person name="Lipzen A."/>
            <person name="Malagnac F."/>
            <person name="Mello A."/>
            <person name="Molinier V."/>
            <person name="Miyauchi S."/>
            <person name="Poulain J."/>
            <person name="Riccioni C."/>
            <person name="Rubini A."/>
            <person name="Sitrit Y."/>
            <person name="Splivallo R."/>
            <person name="Traeger S."/>
            <person name="Wang M."/>
            <person name="Zifcakova L."/>
            <person name="Wipf D."/>
            <person name="Zambonelli A."/>
            <person name="Paolocci F."/>
            <person name="Nowrousian M."/>
            <person name="Ottonello S."/>
            <person name="Baldrian P."/>
            <person name="Spatafora J.W."/>
            <person name="Henrissat B."/>
            <person name="Nagy L.G."/>
            <person name="Aury J.M."/>
            <person name="Wincker P."/>
            <person name="Grigoriev I.V."/>
            <person name="Bonfante P."/>
            <person name="Martin F.M."/>
        </authorList>
    </citation>
    <scope>NUCLEOTIDE SEQUENCE [LARGE SCALE GENOMIC DNA]</scope>
    <source>
        <strain evidence="4 5">ATCC MYA-4762</strain>
    </source>
</reference>
<dbReference type="Pfam" id="PF13637">
    <property type="entry name" value="Ank_4"/>
    <property type="match status" value="1"/>
</dbReference>
<keyword evidence="5" id="KW-1185">Reference proteome</keyword>
<feature type="region of interest" description="Disordered" evidence="2">
    <location>
        <begin position="144"/>
        <end position="177"/>
    </location>
</feature>
<feature type="repeat" description="ANK" evidence="1">
    <location>
        <begin position="1011"/>
        <end position="1043"/>
    </location>
</feature>
<feature type="compositionally biased region" description="Acidic residues" evidence="2">
    <location>
        <begin position="144"/>
        <end position="153"/>
    </location>
</feature>
<dbReference type="Pfam" id="PF26082">
    <property type="entry name" value="zf-C2H2_AcuF"/>
    <property type="match status" value="1"/>
</dbReference>
<dbReference type="InterPro" id="IPR028012">
    <property type="entry name" value="Rua1_C"/>
</dbReference>
<dbReference type="SUPFAM" id="SSF48403">
    <property type="entry name" value="Ankyrin repeat"/>
    <property type="match status" value="1"/>
</dbReference>
<evidence type="ECO:0000313" key="5">
    <source>
        <dbReference type="Proteomes" id="UP000267821"/>
    </source>
</evidence>
<evidence type="ECO:0000313" key="4">
    <source>
        <dbReference type="EMBL" id="RPB25170.1"/>
    </source>
</evidence>
<dbReference type="EMBL" id="ML121538">
    <property type="protein sequence ID" value="RPB25170.1"/>
    <property type="molecule type" value="Genomic_DNA"/>
</dbReference>
<dbReference type="SMART" id="SM00355">
    <property type="entry name" value="ZnF_C2H2"/>
    <property type="match status" value="2"/>
</dbReference>
<dbReference type="Proteomes" id="UP000267821">
    <property type="component" value="Unassembled WGS sequence"/>
</dbReference>
<feature type="repeat" description="ANK" evidence="1">
    <location>
        <begin position="875"/>
        <end position="907"/>
    </location>
</feature>
<proteinExistence type="predicted"/>
<feature type="repeat" description="ANK" evidence="1">
    <location>
        <begin position="1044"/>
        <end position="1076"/>
    </location>
</feature>
<evidence type="ECO:0000256" key="2">
    <source>
        <dbReference type="SAM" id="MobiDB-lite"/>
    </source>
</evidence>
<evidence type="ECO:0000256" key="1">
    <source>
        <dbReference type="PROSITE-ProRule" id="PRU00023"/>
    </source>
</evidence>
<evidence type="ECO:0000259" key="3">
    <source>
        <dbReference type="PROSITE" id="PS00028"/>
    </source>
</evidence>
<dbReference type="Pfam" id="PF12796">
    <property type="entry name" value="Ank_2"/>
    <property type="match status" value="2"/>
</dbReference>
<dbReference type="PROSITE" id="PS50297">
    <property type="entry name" value="ANK_REP_REGION"/>
    <property type="match status" value="3"/>
</dbReference>
<accession>A0A3N4LQQ8</accession>
<gene>
    <name evidence="4" type="ORF">L211DRAFT_822583</name>
</gene>
<feature type="domain" description="C2H2-type" evidence="3">
    <location>
        <begin position="436"/>
        <end position="457"/>
    </location>
</feature>
<dbReference type="PROSITE" id="PS50088">
    <property type="entry name" value="ANK_REPEAT"/>
    <property type="match status" value="4"/>
</dbReference>
<dbReference type="AlphaFoldDB" id="A0A3N4LQQ8"/>
<dbReference type="InParanoid" id="A0A3N4LQQ8"/>
<dbReference type="InterPro" id="IPR013087">
    <property type="entry name" value="Znf_C2H2_type"/>
</dbReference>
<dbReference type="PANTHER" id="PTHR35391">
    <property type="entry name" value="C2H2-TYPE DOMAIN-CONTAINING PROTEIN-RELATED"/>
    <property type="match status" value="1"/>
</dbReference>
<protein>
    <recommendedName>
        <fullName evidence="3">C2H2-type domain-containing protein</fullName>
    </recommendedName>
</protein>
<feature type="compositionally biased region" description="Low complexity" evidence="2">
    <location>
        <begin position="158"/>
        <end position="171"/>
    </location>
</feature>
<feature type="region of interest" description="Disordered" evidence="2">
    <location>
        <begin position="953"/>
        <end position="973"/>
    </location>
</feature>
<dbReference type="PANTHER" id="PTHR35391:SF7">
    <property type="entry name" value="C2H2-TYPE DOMAIN-CONTAINING PROTEIN"/>
    <property type="match status" value="1"/>
</dbReference>
<dbReference type="Gene3D" id="1.25.40.20">
    <property type="entry name" value="Ankyrin repeat-containing domain"/>
    <property type="match status" value="2"/>
</dbReference>
<dbReference type="InterPro" id="IPR002110">
    <property type="entry name" value="Ankyrin_rpt"/>
</dbReference>
<organism evidence="4 5">
    <name type="scientific">Terfezia boudieri ATCC MYA-4762</name>
    <dbReference type="NCBI Taxonomy" id="1051890"/>
    <lineage>
        <taxon>Eukaryota</taxon>
        <taxon>Fungi</taxon>
        <taxon>Dikarya</taxon>
        <taxon>Ascomycota</taxon>
        <taxon>Pezizomycotina</taxon>
        <taxon>Pezizomycetes</taxon>
        <taxon>Pezizales</taxon>
        <taxon>Pezizaceae</taxon>
        <taxon>Terfezia</taxon>
    </lineage>
</organism>
<dbReference type="SMART" id="SM00248">
    <property type="entry name" value="ANK"/>
    <property type="match status" value="6"/>
</dbReference>
<dbReference type="InterPro" id="IPR036770">
    <property type="entry name" value="Ankyrin_rpt-contain_sf"/>
</dbReference>
<feature type="repeat" description="ANK" evidence="1">
    <location>
        <begin position="908"/>
        <end position="940"/>
    </location>
</feature>
<name>A0A3N4LQQ8_9PEZI</name>
<dbReference type="Pfam" id="PF14616">
    <property type="entry name" value="Rua1_C"/>
    <property type="match status" value="1"/>
</dbReference>
<dbReference type="InterPro" id="IPR058925">
    <property type="entry name" value="zf-C2H2_AcuF"/>
</dbReference>